<evidence type="ECO:0000256" key="2">
    <source>
        <dbReference type="SAM" id="MobiDB-lite"/>
    </source>
</evidence>
<feature type="compositionally biased region" description="Polar residues" evidence="2">
    <location>
        <begin position="255"/>
        <end position="298"/>
    </location>
</feature>
<feature type="region of interest" description="Disordered" evidence="2">
    <location>
        <begin position="1291"/>
        <end position="1311"/>
    </location>
</feature>
<evidence type="ECO:0000313" key="5">
    <source>
        <dbReference type="Proteomes" id="UP001150062"/>
    </source>
</evidence>
<feature type="region of interest" description="Disordered" evidence="2">
    <location>
        <begin position="144"/>
        <end position="172"/>
    </location>
</feature>
<feature type="region of interest" description="Disordered" evidence="2">
    <location>
        <begin position="71"/>
        <end position="97"/>
    </location>
</feature>
<feature type="compositionally biased region" description="Acidic residues" evidence="2">
    <location>
        <begin position="147"/>
        <end position="156"/>
    </location>
</feature>
<keyword evidence="1" id="KW-0175">Coiled coil</keyword>
<evidence type="ECO:0000256" key="1">
    <source>
        <dbReference type="SAM" id="Coils"/>
    </source>
</evidence>
<feature type="region of interest" description="Disordered" evidence="2">
    <location>
        <begin position="1464"/>
        <end position="1500"/>
    </location>
</feature>
<feature type="region of interest" description="Disordered" evidence="2">
    <location>
        <begin position="1108"/>
        <end position="1153"/>
    </location>
</feature>
<feature type="region of interest" description="Disordered" evidence="2">
    <location>
        <begin position="984"/>
        <end position="1004"/>
    </location>
</feature>
<dbReference type="PANTHER" id="PTHR35711">
    <property type="entry name" value="EXPRESSED PROTEIN"/>
    <property type="match status" value="1"/>
</dbReference>
<feature type="compositionally biased region" description="Basic residues" evidence="2">
    <location>
        <begin position="995"/>
        <end position="1004"/>
    </location>
</feature>
<dbReference type="EMBL" id="JAOAOG010000198">
    <property type="protein sequence ID" value="KAJ6240675.1"/>
    <property type="molecule type" value="Genomic_DNA"/>
</dbReference>
<keyword evidence="3" id="KW-1133">Transmembrane helix</keyword>
<feature type="compositionally biased region" description="Basic and acidic residues" evidence="2">
    <location>
        <begin position="16"/>
        <end position="32"/>
    </location>
</feature>
<dbReference type="PANTHER" id="PTHR35711:SF1">
    <property type="entry name" value="ECTODERMAL, ISOFORM F"/>
    <property type="match status" value="1"/>
</dbReference>
<feature type="region of interest" description="Disordered" evidence="2">
    <location>
        <begin position="16"/>
        <end position="38"/>
    </location>
</feature>
<accession>A0ABQ8Y7Q1</accession>
<sequence length="2945" mass="344912">MLKNYNQQVSPITLLTKERNFSKQKGERKSGTNKENFSSLIKKLPKSLKKPDFLEQEETFLSSQNGIFSSPITLGSPQHFRKKNKNKSKTNKKNNRQITNLKENILEKNDLDEYDHNDLSHLDSFKQLHSDSSILNLQMIDITSSSESEESEEEKDQEGNTQTDSENSEFFFDSDFQSRVELNSSDPILFSQNSQNDVKQNLLDRFKENTSSDFPDEDYSNFSDESNEESEQEQDQDQEEENQKAFKSKKRSLDQNKQQSDLTRKLSQFQDSESNSDSDFSLMSDSESETMSDNNTIENLLKDANNEKESESSRKEGTVKKEDKKEEKKNKNKPKAEEEKPEEEEDWDAEFQNEFETPTPKTNSRSLSINSSTSGSSFYGKSSYFKILRSVIKHMETKDTIKPNEFPNEWKLFKTANTHPKEKKENFLPTLYSTNKIPKEVDQVKDFINNFHSSLLQNCKLFKNRQQKILIRRHSNEIKLTTRYKTAYEIINWSLLHLELTSQLVEKEGNSTRLKKILKEYFKDLKTIKNLKNLNWESNEEKFLLYEISLKIFQKYLQVTGLYPDPFFIQSLVELNPSLELYIDLILTECESHCYTLQSIDSFQELIIRFLEIDSKANTTTTTTTNDDDDDNHDKQQSLTKEEIDYLKASSIVSLQLHLFGISTLNGENRSNNSEFQSQWNKLETEMYGGLFEKIEKINTIDFERAKYLLNEENRFNELEKYLTTIPKKSHNYHLLSKICYTLGIFYLEIEIENQIQFETDNNDNTNDGQNINNFERELNGNEILENKIEKKNNLEKLFFESLYYLNKSMDHYQEYNFQNSIVLSPILTHFGKNILNYYIECFQNSNQKKEYNLLILDSLFEVESSLENAISETFLKNLAQNCSKNGSWKRSLKYYLLLMQKLAKDKKKTNEFFYLLKIVSNMLTKKGKFILAELFIKEVCSFLLPPNCNSKSQFNINSSSIRSGTFFNNSNKLSFHLDDQDLHNNANHNENHNKNRNSKLSKKKSDKFAKPLLKVKQDNTPIHEISLTSHYLSIQLKLVKIYLKSREIEKAIVLLKDLLSTKLMERYCSKVHFLLATAYLKKHWFTHSLIHLRKYEKIERNKNLVSNNTTTELNTNEIQNKYNNNSNNNSNNNKQNKNSNNSNHNNNQRKQPNFVSANFDTHDFSNLTLISLNSTFGNSIKTNKNQKINFKKINFLKFSFDISNQEWSSISKYFKYFLIRIKAYLFSRRFASCLFWLEFLIAITSKKKIGRLAQLYYLRGILFSKLIEESHKHKFPWSIGCSNTQFNSINKKNENKKNGNGNGNVNENEEQNNYFDPKRKIFHLQFPIASSSYVIYNSTNDLINELINSFTQAFNYFHSIGDDYRLIKSRSKLINVILNYIFPRIVFGNQKWTKIAKLPDLNNIAQDQFTKTFPEIFQEFDQEEIELNKIINKKIKRRNNNNNNKKKKNSSSKLNIQSSIFHSEDEEIEENNSKESEEEKSENGSETESEKEEEEEEINFNKTKKININRISEWGEIKKDLNNQNYKILSPKLIDSKISLDMSIAINLVSPILLLNCLLNHAELKYLQKYYELSKSSWLEAKKLFFKIFMKGTNFCLNYKAPYSWTNKIFQILKRITRLLFCYEPDFILNNSNLIIFDSYISLHQNLNVIYSNPENTLNSILGLYSLDHNHNDDNNNINNNNSNNRPNTVNNSYIPKISNFEKINLMWRKSLLNLFQNGMLKFTPFEKLINYSKFNDTENHSYNHDTSKLNHIQKEKNKFSKKNEINSFTFMEYIKREPYEDKLWSLFYSIKININKYIRGDFNHNSLNSINKKIIQKISQKNSNQTKLKSPIYQFIKINETMKTLNLNKKGFNKLKSNNNHQNDNPWFENPVFNFNNLKKFQDNLDKLMYSIIIDGYLLSFVPGKKQRLIQYFGNGKISQVSNNKDEKDNTIYLIGELKSNSIAGNKRNFLTPNIHSSYQHFNKKKRRRPIEIKVPEYKFEKSPIKVNNKFKALQEIKKKKKTKTNGNNGQTPKQNRLLLKNSPKLKKNLINFKNRTSLQVPNTSQKLMKMTICEDCISKQMKNKINIPKRDFKQFQSPIVNKNLRLGNQLKQTKTNEFTKYESLMIDQKTQLLISKIKKENPNINFKIKIQIPDKYNLLKNKEIKKSIKLNQKNISYLQSLINIKQDDLKINSTFIKNIKNNFQELIKLAPNEKIDLNSNTTNNIKKQKQKQQIEEKNKKKQQEISGIKKLITSILNPKNKDNKEIKQSPIIMISNLPLQILNWSEIFNSETINTFSISSLLRNNNITQPNSPTSNIDVNKLPKFFQFYYDSPNGSTRSGSGSSDSFNTTNLFDDEQYPDNIGKQSVATHIIHQLNHKRYPKNKHSHQLPKKLIESFFFNDQRNYSNPIFVSKHFQPITFINTKSFQFDSNLLESSIIQNLSQNEFPVMLLTFADIFNISKALYKNLFENPSTTIIVTKEDSLKEVTKPVSSTSDHSRNGDIYLEPITSKRTVHATNGLTTTETKESTLVLTLLTSAFGEEIDNQVTPNLHSLKSETKEEQLHSNRQTDSLSIFTSLLTNSKPSEHGIHSKNWIMHDQVLVDTHSDLLKHKAFQNEEDVHQCVSLSSRFEFVRVSFPHKQTIEKVDSKDDKYAFIRPEKKQIITNNHEIAPGGSIPSIKQFIKGYKNKNLFNNQLSSKLSQRSTHIQFTLLNEDQTEKESEVTFEFDLNNHKQLIFLSEIMMVHKFLFENENVNEKKQLWYITLASIENLKTQPEMYSTSLQLLDLIVPQIIEQFKTKFGSDSSIKLIFIDDNEIQELEKEDIIRILNTNFNKQIVTNPRITYNLLPNIYLKRYLTKDEIVNVCDQMQQLFNENEKDLNVICNGASEDRLKREIHPETEKFYLKEEEGGYPTADEIADYQITFWISVSLIVAMIGVSYMLGSLKYEDDTILFAKTSARLKVR</sequence>
<feature type="compositionally biased region" description="Basic and acidic residues" evidence="2">
    <location>
        <begin position="1472"/>
        <end position="1484"/>
    </location>
</feature>
<comment type="caution">
    <text evidence="4">The sequence shown here is derived from an EMBL/GenBank/DDBJ whole genome shotgun (WGS) entry which is preliminary data.</text>
</comment>
<proteinExistence type="predicted"/>
<feature type="compositionally biased region" description="Low complexity" evidence="2">
    <location>
        <begin position="362"/>
        <end position="376"/>
    </location>
</feature>
<feature type="region of interest" description="Disordered" evidence="2">
    <location>
        <begin position="207"/>
        <end position="376"/>
    </location>
</feature>
<reference evidence="4" key="1">
    <citation type="submission" date="2022-08" db="EMBL/GenBank/DDBJ databases">
        <title>Novel sulfate-reducing endosymbionts in the free-living metamonad Anaeramoeba.</title>
        <authorList>
            <person name="Jerlstrom-Hultqvist J."/>
            <person name="Cepicka I."/>
            <person name="Gallot-Lavallee L."/>
            <person name="Salas-Leiva D."/>
            <person name="Curtis B.A."/>
            <person name="Zahonova K."/>
            <person name="Pipaliya S."/>
            <person name="Dacks J."/>
            <person name="Roger A.J."/>
        </authorList>
    </citation>
    <scope>NUCLEOTIDE SEQUENCE</scope>
    <source>
        <strain evidence="4">Schooner1</strain>
    </source>
</reference>
<feature type="transmembrane region" description="Helical" evidence="3">
    <location>
        <begin position="2904"/>
        <end position="2924"/>
    </location>
</feature>
<organism evidence="4 5">
    <name type="scientific">Anaeramoeba flamelloides</name>
    <dbReference type="NCBI Taxonomy" id="1746091"/>
    <lineage>
        <taxon>Eukaryota</taxon>
        <taxon>Metamonada</taxon>
        <taxon>Anaeramoebidae</taxon>
        <taxon>Anaeramoeba</taxon>
    </lineage>
</organism>
<name>A0ABQ8Y7Q1_9EUKA</name>
<feature type="coiled-coil region" evidence="1">
    <location>
        <begin position="2207"/>
        <end position="2234"/>
    </location>
</feature>
<evidence type="ECO:0000256" key="3">
    <source>
        <dbReference type="SAM" id="Phobius"/>
    </source>
</evidence>
<protein>
    <submittedName>
        <fullName evidence="4">Nucleolar protein</fullName>
    </submittedName>
</protein>
<feature type="compositionally biased region" description="Basic residues" evidence="2">
    <location>
        <begin position="79"/>
        <end position="95"/>
    </location>
</feature>
<evidence type="ECO:0000313" key="4">
    <source>
        <dbReference type="EMBL" id="KAJ6240675.1"/>
    </source>
</evidence>
<feature type="compositionally biased region" description="Basic and acidic residues" evidence="2">
    <location>
        <begin position="300"/>
        <end position="338"/>
    </location>
</feature>
<dbReference type="Proteomes" id="UP001150062">
    <property type="component" value="Unassembled WGS sequence"/>
</dbReference>
<feature type="compositionally biased region" description="Acidic residues" evidence="2">
    <location>
        <begin position="1485"/>
        <end position="1499"/>
    </location>
</feature>
<feature type="compositionally biased region" description="Acidic residues" evidence="2">
    <location>
        <begin position="339"/>
        <end position="353"/>
    </location>
</feature>
<feature type="compositionally biased region" description="Acidic residues" evidence="2">
    <location>
        <begin position="214"/>
        <end position="240"/>
    </location>
</feature>
<keyword evidence="3" id="KW-0472">Membrane</keyword>
<gene>
    <name evidence="4" type="ORF">M0813_23773</name>
</gene>
<keyword evidence="5" id="KW-1185">Reference proteome</keyword>
<keyword evidence="3" id="KW-0812">Transmembrane</keyword>